<protein>
    <submittedName>
        <fullName evidence="3">DnaJ domain protein, putative</fullName>
    </submittedName>
</protein>
<evidence type="ECO:0000313" key="3">
    <source>
        <dbReference type="EMBL" id="ABG30817.1"/>
    </source>
</evidence>
<dbReference type="Gene3D" id="1.10.287.110">
    <property type="entry name" value="DnaJ domain"/>
    <property type="match status" value="1"/>
</dbReference>
<evidence type="ECO:0000259" key="2">
    <source>
        <dbReference type="PROSITE" id="PS50076"/>
    </source>
</evidence>
<gene>
    <name evidence="3" type="ordered locus">RD1_1166</name>
</gene>
<dbReference type="AlphaFoldDB" id="Q16B26"/>
<dbReference type="Pfam" id="PF00226">
    <property type="entry name" value="DnaJ"/>
    <property type="match status" value="1"/>
</dbReference>
<feature type="region of interest" description="Disordered" evidence="1">
    <location>
        <begin position="69"/>
        <end position="112"/>
    </location>
</feature>
<feature type="domain" description="J" evidence="2">
    <location>
        <begin position="7"/>
        <end position="82"/>
    </location>
</feature>
<dbReference type="eggNOG" id="COG0484">
    <property type="taxonomic scope" value="Bacteria"/>
</dbReference>
<dbReference type="SUPFAM" id="SSF46565">
    <property type="entry name" value="Chaperone J-domain"/>
    <property type="match status" value="1"/>
</dbReference>
<dbReference type="PROSITE" id="PS50076">
    <property type="entry name" value="DNAJ_2"/>
    <property type="match status" value="1"/>
</dbReference>
<dbReference type="STRING" id="375451.RD1_1166"/>
<dbReference type="InterPro" id="IPR036869">
    <property type="entry name" value="J_dom_sf"/>
</dbReference>
<name>Q16B26_ROSDO</name>
<keyword evidence="4" id="KW-1185">Reference proteome</keyword>
<feature type="compositionally biased region" description="Polar residues" evidence="1">
    <location>
        <begin position="79"/>
        <end position="112"/>
    </location>
</feature>
<dbReference type="InterPro" id="IPR001623">
    <property type="entry name" value="DnaJ_domain"/>
</dbReference>
<dbReference type="KEGG" id="rde:RD1_1166"/>
<accession>Q16B26</accession>
<dbReference type="OrthoDB" id="7932606at2"/>
<dbReference type="HOGENOM" id="CLU_1509494_0_0_5"/>
<sequence>MAATPEHAARVLGLDVWASMEDVRRARRELAMKYHPDRHSDVTTSNRHMARVNAAADTLIAYISGKSKPGVKTRRPNYTDFSNTCKTETENSKQTSKTHGATAQNPHAQTDTRAVARGTGGTAVNECMAPALVSEHSARDNELIRAAARSYQTVLQQISQPDRLRSVDARALRFTTAA</sequence>
<dbReference type="EMBL" id="CP000362">
    <property type="protein sequence ID" value="ABG30817.1"/>
    <property type="molecule type" value="Genomic_DNA"/>
</dbReference>
<evidence type="ECO:0000256" key="1">
    <source>
        <dbReference type="SAM" id="MobiDB-lite"/>
    </source>
</evidence>
<organism evidence="3 4">
    <name type="scientific">Roseobacter denitrificans (strain ATCC 33942 / OCh 114)</name>
    <name type="common">Erythrobacter sp. (strain OCh 114)</name>
    <name type="synonym">Roseobacter denitrificans</name>
    <dbReference type="NCBI Taxonomy" id="375451"/>
    <lineage>
        <taxon>Bacteria</taxon>
        <taxon>Pseudomonadati</taxon>
        <taxon>Pseudomonadota</taxon>
        <taxon>Alphaproteobacteria</taxon>
        <taxon>Rhodobacterales</taxon>
        <taxon>Roseobacteraceae</taxon>
        <taxon>Roseobacter</taxon>
    </lineage>
</organism>
<dbReference type="CDD" id="cd06257">
    <property type="entry name" value="DnaJ"/>
    <property type="match status" value="1"/>
</dbReference>
<reference evidence="3 4" key="1">
    <citation type="journal article" date="2007" name="J. Bacteriol.">
        <title>The complete genome sequence of Roseobacter denitrificans reveals a mixotrophic rather than photosynthetic metabolism.</title>
        <authorList>
            <person name="Swingley W.D."/>
            <person name="Sadekar S."/>
            <person name="Mastrian S.D."/>
            <person name="Matthies H.J."/>
            <person name="Hao J."/>
            <person name="Ramos H."/>
            <person name="Acharya C.R."/>
            <person name="Conrad A.L."/>
            <person name="Taylor H.L."/>
            <person name="Dejesa L.C."/>
            <person name="Shah M.K."/>
            <person name="O'huallachain M.E."/>
            <person name="Lince M.T."/>
            <person name="Blankenship R.E."/>
            <person name="Beatty J.T."/>
            <person name="Touchman J.W."/>
        </authorList>
    </citation>
    <scope>NUCLEOTIDE SEQUENCE [LARGE SCALE GENOMIC DNA]</scope>
    <source>
        <strain evidence="4">ATCC 33942 / OCh 114</strain>
    </source>
</reference>
<evidence type="ECO:0000313" key="4">
    <source>
        <dbReference type="Proteomes" id="UP000007029"/>
    </source>
</evidence>
<dbReference type="RefSeq" id="WP_011567437.1">
    <property type="nucleotide sequence ID" value="NC_008209.1"/>
</dbReference>
<dbReference type="Proteomes" id="UP000007029">
    <property type="component" value="Chromosome"/>
</dbReference>
<proteinExistence type="predicted"/>